<sequence>MDVTQLEMFVAIVDTGSISAAARRIHRVPSNLTTRIQQLEASLGVQLFIREHQRLRLSPAGHDFLSYSRRILALIAEAKQAITGEEPSGTLRLGALESTAAVRIPAILAEFNQRYPRVQLDLTTGPSGEMIKRVLDGSLSAAFVDGPLSHPALGGIPVFDEEMMIVTPSSLAPVKRAQQVDRLPLYAFRNNCTYRHHFEAWFAADEAAPGRIYEMESYPSILACVAAGAGVAQMPRSMLEIMPGSSQVNAWPLSDAWRWITTWLVWRHDAQTRQLHAFTQMMPPPERPD</sequence>
<dbReference type="AlphaFoldDB" id="A0A348HBL9"/>
<name>A0A348HBL9_9GAMM</name>
<proteinExistence type="inferred from homology"/>
<dbReference type="EMBL" id="AP018933">
    <property type="protein sequence ID" value="BBG29021.1"/>
    <property type="molecule type" value="Genomic_DNA"/>
</dbReference>
<keyword evidence="3" id="KW-0238">DNA-binding</keyword>
<evidence type="ECO:0000259" key="5">
    <source>
        <dbReference type="PROSITE" id="PS50931"/>
    </source>
</evidence>
<dbReference type="Pfam" id="PF00126">
    <property type="entry name" value="HTH_1"/>
    <property type="match status" value="1"/>
</dbReference>
<keyword evidence="2" id="KW-0805">Transcription regulation</keyword>
<keyword evidence="4" id="KW-0804">Transcription</keyword>
<dbReference type="KEGG" id="zpl:ZBT109_0223"/>
<dbReference type="InterPro" id="IPR000847">
    <property type="entry name" value="LysR_HTH_N"/>
</dbReference>
<feature type="domain" description="HTH lysR-type" evidence="5">
    <location>
        <begin position="1"/>
        <end position="58"/>
    </location>
</feature>
<evidence type="ECO:0000256" key="1">
    <source>
        <dbReference type="ARBA" id="ARBA00009437"/>
    </source>
</evidence>
<dbReference type="InterPro" id="IPR005119">
    <property type="entry name" value="LysR_subst-bd"/>
</dbReference>
<dbReference type="InterPro" id="IPR036390">
    <property type="entry name" value="WH_DNA-bd_sf"/>
</dbReference>
<dbReference type="Pfam" id="PF03466">
    <property type="entry name" value="LysR_substrate"/>
    <property type="match status" value="1"/>
</dbReference>
<dbReference type="GO" id="GO:0000976">
    <property type="term" value="F:transcription cis-regulatory region binding"/>
    <property type="evidence" value="ECO:0007669"/>
    <property type="project" value="TreeGrafter"/>
</dbReference>
<dbReference type="PROSITE" id="PS50931">
    <property type="entry name" value="HTH_LYSR"/>
    <property type="match status" value="1"/>
</dbReference>
<keyword evidence="7" id="KW-1185">Reference proteome</keyword>
<dbReference type="SUPFAM" id="SSF53850">
    <property type="entry name" value="Periplasmic binding protein-like II"/>
    <property type="match status" value="1"/>
</dbReference>
<evidence type="ECO:0000256" key="3">
    <source>
        <dbReference type="ARBA" id="ARBA00023125"/>
    </source>
</evidence>
<dbReference type="Gene3D" id="3.40.190.290">
    <property type="match status" value="1"/>
</dbReference>
<comment type="similarity">
    <text evidence="1">Belongs to the LysR transcriptional regulatory family.</text>
</comment>
<protein>
    <submittedName>
        <fullName evidence="6">Transcriptional regulator</fullName>
    </submittedName>
</protein>
<organism evidence="6 7">
    <name type="scientific">Zymobacter palmae</name>
    <dbReference type="NCBI Taxonomy" id="33074"/>
    <lineage>
        <taxon>Bacteria</taxon>
        <taxon>Pseudomonadati</taxon>
        <taxon>Pseudomonadota</taxon>
        <taxon>Gammaproteobacteria</taxon>
        <taxon>Oceanospirillales</taxon>
        <taxon>Halomonadaceae</taxon>
        <taxon>Zymobacter group</taxon>
        <taxon>Zymobacter</taxon>
    </lineage>
</organism>
<dbReference type="NCBIfam" id="NF047711">
    <property type="entry name" value="PutUtilRegPtrR"/>
    <property type="match status" value="1"/>
</dbReference>
<evidence type="ECO:0000256" key="2">
    <source>
        <dbReference type="ARBA" id="ARBA00023015"/>
    </source>
</evidence>
<dbReference type="Proteomes" id="UP000267342">
    <property type="component" value="Chromosome"/>
</dbReference>
<dbReference type="RefSeq" id="WP_027705396.1">
    <property type="nucleotide sequence ID" value="NZ_AP018933.1"/>
</dbReference>
<evidence type="ECO:0000313" key="7">
    <source>
        <dbReference type="Proteomes" id="UP000267342"/>
    </source>
</evidence>
<evidence type="ECO:0000313" key="6">
    <source>
        <dbReference type="EMBL" id="BBG29021.1"/>
    </source>
</evidence>
<dbReference type="FunFam" id="1.10.10.10:FF:000001">
    <property type="entry name" value="LysR family transcriptional regulator"/>
    <property type="match status" value="1"/>
</dbReference>
<dbReference type="OrthoDB" id="464481at2"/>
<gene>
    <name evidence="6" type="ORF">ZBT109_0223</name>
</gene>
<dbReference type="InterPro" id="IPR036388">
    <property type="entry name" value="WH-like_DNA-bd_sf"/>
</dbReference>
<dbReference type="CDD" id="cd08442">
    <property type="entry name" value="PBP2_YofA_SoxR_like"/>
    <property type="match status" value="1"/>
</dbReference>
<dbReference type="GO" id="GO:0003700">
    <property type="term" value="F:DNA-binding transcription factor activity"/>
    <property type="evidence" value="ECO:0007669"/>
    <property type="project" value="InterPro"/>
</dbReference>
<reference evidence="6 7" key="1">
    <citation type="submission" date="2018-09" db="EMBL/GenBank/DDBJ databases">
        <title>Zymobacter palmae IAM14233 (=T109) whole genome analysis.</title>
        <authorList>
            <person name="Yanase H."/>
        </authorList>
    </citation>
    <scope>NUCLEOTIDE SEQUENCE [LARGE SCALE GENOMIC DNA]</scope>
    <source>
        <strain evidence="6 7">IAM14233</strain>
    </source>
</reference>
<dbReference type="SUPFAM" id="SSF46785">
    <property type="entry name" value="Winged helix' DNA-binding domain"/>
    <property type="match status" value="1"/>
</dbReference>
<dbReference type="STRING" id="1123510.GCA_000620025_02345"/>
<accession>A0A348HBL9</accession>
<dbReference type="PANTHER" id="PTHR30126:SF40">
    <property type="entry name" value="HTH-TYPE TRANSCRIPTIONAL REGULATOR GLTR"/>
    <property type="match status" value="1"/>
</dbReference>
<dbReference type="PANTHER" id="PTHR30126">
    <property type="entry name" value="HTH-TYPE TRANSCRIPTIONAL REGULATOR"/>
    <property type="match status" value="1"/>
</dbReference>
<dbReference type="Gene3D" id="1.10.10.10">
    <property type="entry name" value="Winged helix-like DNA-binding domain superfamily/Winged helix DNA-binding domain"/>
    <property type="match status" value="1"/>
</dbReference>
<evidence type="ECO:0000256" key="4">
    <source>
        <dbReference type="ARBA" id="ARBA00023163"/>
    </source>
</evidence>